<comment type="caution">
    <text evidence="7">The sequence shown here is derived from an EMBL/GenBank/DDBJ whole genome shotgun (WGS) entry which is preliminary data.</text>
</comment>
<dbReference type="GO" id="GO:0097546">
    <property type="term" value="C:ciliary base"/>
    <property type="evidence" value="ECO:0007669"/>
    <property type="project" value="TreeGrafter"/>
</dbReference>
<feature type="compositionally biased region" description="Acidic residues" evidence="6">
    <location>
        <begin position="35"/>
        <end position="46"/>
    </location>
</feature>
<evidence type="ECO:0000256" key="2">
    <source>
        <dbReference type="ARBA" id="ARBA00023054"/>
    </source>
</evidence>
<dbReference type="PANTHER" id="PTHR13183">
    <property type="entry name" value="AXONEMAL INNER ARM DYNEIN LIGHT CHAIN 28"/>
    <property type="match status" value="1"/>
</dbReference>
<evidence type="ECO:0000313" key="7">
    <source>
        <dbReference type="EMBL" id="KAF8786311.1"/>
    </source>
</evidence>
<dbReference type="GO" id="GO:0005930">
    <property type="term" value="C:axoneme"/>
    <property type="evidence" value="ECO:0007669"/>
    <property type="project" value="TreeGrafter"/>
</dbReference>
<protein>
    <submittedName>
        <fullName evidence="7">33 kDa inner dynein arm light chain like protein</fullName>
    </submittedName>
</protein>
<reference evidence="7" key="2">
    <citation type="submission" date="2020-06" db="EMBL/GenBank/DDBJ databases">
        <authorList>
            <person name="Sheffer M."/>
        </authorList>
    </citation>
    <scope>NUCLEOTIDE SEQUENCE</scope>
</reference>
<keyword evidence="8" id="KW-1185">Reference proteome</keyword>
<evidence type="ECO:0000256" key="3">
    <source>
        <dbReference type="ARBA" id="ARBA00023175"/>
    </source>
</evidence>
<dbReference type="Pfam" id="PF10211">
    <property type="entry name" value="Ax_dynein_light"/>
    <property type="match status" value="1"/>
</dbReference>
<dbReference type="InterPro" id="IPR019347">
    <property type="entry name" value="Axonemal_dynein_light_chain"/>
</dbReference>
<dbReference type="Proteomes" id="UP000807504">
    <property type="component" value="Unassembled WGS sequence"/>
</dbReference>
<organism evidence="7 8">
    <name type="scientific">Argiope bruennichi</name>
    <name type="common">Wasp spider</name>
    <name type="synonym">Aranea bruennichi</name>
    <dbReference type="NCBI Taxonomy" id="94029"/>
    <lineage>
        <taxon>Eukaryota</taxon>
        <taxon>Metazoa</taxon>
        <taxon>Ecdysozoa</taxon>
        <taxon>Arthropoda</taxon>
        <taxon>Chelicerata</taxon>
        <taxon>Arachnida</taxon>
        <taxon>Araneae</taxon>
        <taxon>Araneomorphae</taxon>
        <taxon>Entelegynae</taxon>
        <taxon>Araneoidea</taxon>
        <taxon>Araneidae</taxon>
        <taxon>Argiope</taxon>
    </lineage>
</organism>
<name>A0A8T0F625_ARGBR</name>
<sequence>MSENNEPDFVKYEEVLLPDEPVPESRPGTSKEDSDSSTESDEEEDKEIPMETGDVEGGLDDPERAEAVRRETIERILDYTFIPRKIEKNGKMYLQRLSRQPVSREDVIEVSKKFENCLREREVKMSGFCPLRRELYDLLFNELIRESTIECAERGSLLLRVRDEFHMTMDAYEKLYECGVEYGARKTLEAEIEQQKVEIQHKQLQAEVQRVEQRTKELQAEIEAEEKLRQQSIDMKQARHEERMHFLKQLNKQLKEQISYIS</sequence>
<proteinExistence type="inferred from homology"/>
<reference evidence="7" key="1">
    <citation type="journal article" date="2020" name="bioRxiv">
        <title>Chromosome-level reference genome of the European wasp spider Argiope bruennichi: a resource for studies on range expansion and evolutionary adaptation.</title>
        <authorList>
            <person name="Sheffer M.M."/>
            <person name="Hoppe A."/>
            <person name="Krehenwinkel H."/>
            <person name="Uhl G."/>
            <person name="Kuss A.W."/>
            <person name="Jensen L."/>
            <person name="Jensen C."/>
            <person name="Gillespie R.G."/>
            <person name="Hoff K.J."/>
            <person name="Prost S."/>
        </authorList>
    </citation>
    <scope>NUCLEOTIDE SEQUENCE</scope>
</reference>
<dbReference type="PANTHER" id="PTHR13183:SF0">
    <property type="entry name" value="AXONEMAL DYNEIN LIGHT INTERMEDIATE POLYPEPTIDE 1"/>
    <property type="match status" value="1"/>
</dbReference>
<evidence type="ECO:0000256" key="6">
    <source>
        <dbReference type="SAM" id="MobiDB-lite"/>
    </source>
</evidence>
<keyword evidence="3" id="KW-0505">Motor protein</keyword>
<feature type="coiled-coil region" evidence="5">
    <location>
        <begin position="185"/>
        <end position="257"/>
    </location>
</feature>
<dbReference type="EMBL" id="JABXBU010000015">
    <property type="protein sequence ID" value="KAF8786311.1"/>
    <property type="molecule type" value="Genomic_DNA"/>
</dbReference>
<comment type="similarity">
    <text evidence="4">Belongs to the inner dynein arm light chain family.</text>
</comment>
<dbReference type="GO" id="GO:0030286">
    <property type="term" value="C:dynein complex"/>
    <property type="evidence" value="ECO:0007669"/>
    <property type="project" value="UniProtKB-KW"/>
</dbReference>
<dbReference type="AlphaFoldDB" id="A0A8T0F625"/>
<evidence type="ECO:0000313" key="8">
    <source>
        <dbReference type="Proteomes" id="UP000807504"/>
    </source>
</evidence>
<evidence type="ECO:0000256" key="5">
    <source>
        <dbReference type="SAM" id="Coils"/>
    </source>
</evidence>
<gene>
    <name evidence="7" type="ORF">HNY73_008044</name>
</gene>
<accession>A0A8T0F625</accession>
<dbReference type="GO" id="GO:0045504">
    <property type="term" value="F:dynein heavy chain binding"/>
    <property type="evidence" value="ECO:0007669"/>
    <property type="project" value="TreeGrafter"/>
</dbReference>
<evidence type="ECO:0000256" key="4">
    <source>
        <dbReference type="ARBA" id="ARBA00038114"/>
    </source>
</evidence>
<keyword evidence="1" id="KW-0243">Dynein</keyword>
<keyword evidence="2 5" id="KW-0175">Coiled coil</keyword>
<feature type="region of interest" description="Disordered" evidence="6">
    <location>
        <begin position="1"/>
        <end position="65"/>
    </location>
</feature>
<evidence type="ECO:0000256" key="1">
    <source>
        <dbReference type="ARBA" id="ARBA00023017"/>
    </source>
</evidence>